<protein>
    <recommendedName>
        <fullName evidence="9">Major facilitator superfamily (MFS) profile domain-containing protein</fullName>
    </recommendedName>
</protein>
<dbReference type="Proteomes" id="UP001141806">
    <property type="component" value="Unassembled WGS sequence"/>
</dbReference>
<feature type="transmembrane region" description="Helical" evidence="6">
    <location>
        <begin position="257"/>
        <end position="275"/>
    </location>
</feature>
<gene>
    <name evidence="7" type="ORF">NE237_001547</name>
</gene>
<organism evidence="7 8">
    <name type="scientific">Protea cynaroides</name>
    <dbReference type="NCBI Taxonomy" id="273540"/>
    <lineage>
        <taxon>Eukaryota</taxon>
        <taxon>Viridiplantae</taxon>
        <taxon>Streptophyta</taxon>
        <taxon>Embryophyta</taxon>
        <taxon>Tracheophyta</taxon>
        <taxon>Spermatophyta</taxon>
        <taxon>Magnoliopsida</taxon>
        <taxon>Proteales</taxon>
        <taxon>Proteaceae</taxon>
        <taxon>Protea</taxon>
    </lineage>
</organism>
<evidence type="ECO:0000256" key="1">
    <source>
        <dbReference type="ARBA" id="ARBA00004370"/>
    </source>
</evidence>
<dbReference type="GO" id="GO:0005366">
    <property type="term" value="F:myo-inositol:proton symporter activity"/>
    <property type="evidence" value="ECO:0007669"/>
    <property type="project" value="TreeGrafter"/>
</dbReference>
<feature type="transmembrane region" description="Helical" evidence="6">
    <location>
        <begin position="115"/>
        <end position="136"/>
    </location>
</feature>
<dbReference type="InterPro" id="IPR005828">
    <property type="entry name" value="MFS_sugar_transport-like"/>
</dbReference>
<evidence type="ECO:0000256" key="4">
    <source>
        <dbReference type="ARBA" id="ARBA00022989"/>
    </source>
</evidence>
<feature type="transmembrane region" description="Helical" evidence="6">
    <location>
        <begin position="76"/>
        <end position="95"/>
    </location>
</feature>
<keyword evidence="3 6" id="KW-0812">Transmembrane</keyword>
<dbReference type="AlphaFoldDB" id="A0A9Q0KU69"/>
<keyword evidence="5 6" id="KW-0472">Membrane</keyword>
<dbReference type="PANTHER" id="PTHR48020:SF38">
    <property type="entry name" value="INOSITOL TRANSPORTER 2-RELATED"/>
    <property type="match status" value="1"/>
</dbReference>
<evidence type="ECO:0000313" key="8">
    <source>
        <dbReference type="Proteomes" id="UP001141806"/>
    </source>
</evidence>
<dbReference type="InterPro" id="IPR036259">
    <property type="entry name" value="MFS_trans_sf"/>
</dbReference>
<dbReference type="Gene3D" id="1.20.1250.20">
    <property type="entry name" value="MFS general substrate transporter like domains"/>
    <property type="match status" value="1"/>
</dbReference>
<keyword evidence="8" id="KW-1185">Reference proteome</keyword>
<dbReference type="PANTHER" id="PTHR48020">
    <property type="entry name" value="PROTON MYO-INOSITOL COTRANSPORTER"/>
    <property type="match status" value="1"/>
</dbReference>
<evidence type="ECO:0000256" key="5">
    <source>
        <dbReference type="ARBA" id="ARBA00023136"/>
    </source>
</evidence>
<evidence type="ECO:0000256" key="2">
    <source>
        <dbReference type="ARBA" id="ARBA00022448"/>
    </source>
</evidence>
<reference evidence="7" key="1">
    <citation type="journal article" date="2023" name="Plant J.">
        <title>The genome of the king protea, Protea cynaroides.</title>
        <authorList>
            <person name="Chang J."/>
            <person name="Duong T.A."/>
            <person name="Schoeman C."/>
            <person name="Ma X."/>
            <person name="Roodt D."/>
            <person name="Barker N."/>
            <person name="Li Z."/>
            <person name="Van de Peer Y."/>
            <person name="Mizrachi E."/>
        </authorList>
    </citation>
    <scope>NUCLEOTIDE SEQUENCE</scope>
    <source>
        <tissue evidence="7">Young leaves</tissue>
    </source>
</reference>
<evidence type="ECO:0000313" key="7">
    <source>
        <dbReference type="EMBL" id="KAJ4976441.1"/>
    </source>
</evidence>
<comment type="subcellular location">
    <subcellularLocation>
        <location evidence="1">Membrane</location>
    </subcellularLocation>
</comment>
<dbReference type="OrthoDB" id="6339427at2759"/>
<evidence type="ECO:0000256" key="3">
    <source>
        <dbReference type="ARBA" id="ARBA00022692"/>
    </source>
</evidence>
<evidence type="ECO:0000256" key="6">
    <source>
        <dbReference type="SAM" id="Phobius"/>
    </source>
</evidence>
<dbReference type="GO" id="GO:0016020">
    <property type="term" value="C:membrane"/>
    <property type="evidence" value="ECO:0007669"/>
    <property type="project" value="UniProtKB-SubCell"/>
</dbReference>
<name>A0A9Q0KU69_9MAGN</name>
<keyword evidence="2" id="KW-0813">Transport</keyword>
<evidence type="ECO:0008006" key="9">
    <source>
        <dbReference type="Google" id="ProtNLM"/>
    </source>
</evidence>
<comment type="caution">
    <text evidence="7">The sequence shown here is derived from an EMBL/GenBank/DDBJ whole genome shotgun (WGS) entry which is preliminary data.</text>
</comment>
<feature type="transmembrane region" description="Helical" evidence="6">
    <location>
        <begin position="15"/>
        <end position="39"/>
    </location>
</feature>
<dbReference type="Pfam" id="PF00083">
    <property type="entry name" value="Sugar_tr"/>
    <property type="match status" value="2"/>
</dbReference>
<feature type="transmembrane region" description="Helical" evidence="6">
    <location>
        <begin position="143"/>
        <end position="161"/>
    </location>
</feature>
<accession>A0A9Q0KU69</accession>
<dbReference type="InterPro" id="IPR050814">
    <property type="entry name" value="Myo-inositol_Transporter"/>
</dbReference>
<keyword evidence="4 6" id="KW-1133">Transmembrane helix</keyword>
<dbReference type="EMBL" id="JAMYWD010000003">
    <property type="protein sequence ID" value="KAJ4976441.1"/>
    <property type="molecule type" value="Genomic_DNA"/>
</dbReference>
<proteinExistence type="predicted"/>
<sequence length="321" mass="35525">MFHWHGGTHLFFRLLYLQGSVVCSLVMILESFLVLFFILEMTSKLLIGRLFCREEEGSSDKINFTKILKTRTVRRGLVAGVGLQIFQQFVGINTVTYNSPTIVQLAGFASNRTALLLSLITADLNALGSIVNIYFVDRTGRKELLIISLTGVVISLALLSATSHETTAQSPQVSRQETAHFSGLTCLDYQSTTSAAWDCMKCLKASSPSCGFCASPTNKVPRCLRGVYLPLLTGSRALIAAQSFLSLTQAIGTSSTFLIFGVVSVVALFFVLICMPETKGLPIEEVEKMLDQRALQIRFWRKNSDDFQSKNLYQECHSKSF</sequence>
<dbReference type="SUPFAM" id="SSF103473">
    <property type="entry name" value="MFS general substrate transporter"/>
    <property type="match status" value="1"/>
</dbReference>